<organism evidence="8">
    <name type="scientific">Nematocida ausubeli (strain ATCC PRA-371 / ERTm2)</name>
    <name type="common">Nematode killer fungus</name>
    <dbReference type="NCBI Taxonomy" id="1913371"/>
    <lineage>
        <taxon>Eukaryota</taxon>
        <taxon>Fungi</taxon>
        <taxon>Fungi incertae sedis</taxon>
        <taxon>Microsporidia</taxon>
        <taxon>Nematocida</taxon>
    </lineage>
</organism>
<protein>
    <recommendedName>
        <fullName evidence="2">histone acetyltransferase</fullName>
        <ecNumber evidence="2">2.3.1.48</ecNumber>
    </recommendedName>
</protein>
<feature type="domain" description="MYST-type HAT" evidence="7">
    <location>
        <begin position="133"/>
        <end position="381"/>
    </location>
</feature>
<evidence type="ECO:0000256" key="1">
    <source>
        <dbReference type="ARBA" id="ARBA00010107"/>
    </source>
</evidence>
<proteinExistence type="inferred from homology"/>
<feature type="region of interest" description="Disordered" evidence="6">
    <location>
        <begin position="397"/>
        <end position="416"/>
    </location>
</feature>
<dbReference type="Proteomes" id="UP000005622">
    <property type="component" value="Unassembled WGS sequence"/>
</dbReference>
<evidence type="ECO:0000256" key="6">
    <source>
        <dbReference type="SAM" id="MobiDB-lite"/>
    </source>
</evidence>
<dbReference type="InterPro" id="IPR050603">
    <property type="entry name" value="MYST_HAT"/>
</dbReference>
<dbReference type="STRING" id="944018.H8Z9N8"/>
<dbReference type="Gene3D" id="3.30.60.60">
    <property type="entry name" value="N-acetyl transferase-like"/>
    <property type="match status" value="1"/>
</dbReference>
<dbReference type="GO" id="GO:0004402">
    <property type="term" value="F:histone acetyltransferase activity"/>
    <property type="evidence" value="ECO:0007669"/>
    <property type="project" value="InterPro"/>
</dbReference>
<dbReference type="EMBL" id="JH604633">
    <property type="protein sequence ID" value="EHY66669.1"/>
    <property type="molecule type" value="Genomic_DNA"/>
</dbReference>
<keyword evidence="3 8" id="KW-0808">Transferase</keyword>
<dbReference type="GO" id="GO:0006355">
    <property type="term" value="P:regulation of DNA-templated transcription"/>
    <property type="evidence" value="ECO:0007669"/>
    <property type="project" value="InterPro"/>
</dbReference>
<dbReference type="HOGENOM" id="CLU_689043_0_0_1"/>
<comment type="similarity">
    <text evidence="1">Belongs to the MYST (SAS/MOZ) family.</text>
</comment>
<gene>
    <name evidence="8" type="ORF">NERG_00309</name>
    <name evidence="9" type="ORF">NESG_00790</name>
</gene>
<sequence>MKCNKCQNRISLQDSIKSKIELLGEEDIFMFCEDCRICYICYTQTEEPTECCKMCGYSYHTHHFPETETAQRDGDAAEEDKSRCKKCADLYSEIGFGSLLGPEIPALERNYEEIDKEQIRKITEIVKKNRPGKNTEGIQKVFLGEVEMRPLFSSPYPEEYVKYPTLHICRKCMEYFSTKYSLERHQTKCKMQYPPGRLLYLDSEYIGVFEIEGDKESRYCQSLCLLAKMFLDHKTLYYDVESFLFYIIGEIKDEEFIVQGYFSKERGEGRNNLSCIVVFPPYRKLGIGSFLIDYSYYLTKSTASLPYTAGPEQPLSAEGERAYFSYWVNAILRYIADKKNFKPEDACFEKVSEHTGVSKENIRWAYKQLVKKFGKELTYQDFIANRDIAKKSRRIKKGAAVQKSVESKDENPEESE</sequence>
<dbReference type="InterPro" id="IPR036388">
    <property type="entry name" value="WH-like_DNA-bd_sf"/>
</dbReference>
<feature type="active site" description="Proton donor/acceptor" evidence="5">
    <location>
        <position position="312"/>
    </location>
</feature>
<evidence type="ECO:0000313" key="8">
    <source>
        <dbReference type="EMBL" id="EHY66669.1"/>
    </source>
</evidence>
<dbReference type="InterPro" id="IPR002717">
    <property type="entry name" value="HAT_MYST-type"/>
</dbReference>
<accession>A0A086J3C1</accession>
<dbReference type="Gene3D" id="3.40.630.30">
    <property type="match status" value="1"/>
</dbReference>
<accession>H8Z9N8</accession>
<dbReference type="InterPro" id="IPR016181">
    <property type="entry name" value="Acyl_CoA_acyltransferase"/>
</dbReference>
<reference evidence="8" key="1">
    <citation type="submission" date="2011-03" db="EMBL/GenBank/DDBJ databases">
        <title>The Genome Sequence of Nematocida sp1 strain ERTm2.</title>
        <authorList>
            <consortium name="The Broad Institute Genome Sequencing Platform"/>
            <consortium name="The Broad Institute Genome Sequencing Center for Infectious Disease"/>
            <person name="Cuomo C."/>
            <person name="Troemel E."/>
            <person name="Young S.K."/>
            <person name="Zeng Q."/>
            <person name="Gargeya S."/>
            <person name="Fitzgerald M."/>
            <person name="Haas B."/>
            <person name="Abouelleil A."/>
            <person name="Alvarado L."/>
            <person name="Arachchi H.M."/>
            <person name="Berlin A."/>
            <person name="Brown A."/>
            <person name="Chapman S.B."/>
            <person name="Chen Z."/>
            <person name="Dunbar C."/>
            <person name="Freedman E."/>
            <person name="Gearin G."/>
            <person name="Gellesch M."/>
            <person name="Goldberg J."/>
            <person name="Griggs A."/>
            <person name="Gujja S."/>
            <person name="Heilman E.R."/>
            <person name="Heiman D."/>
            <person name="Howarth C."/>
            <person name="Larson L."/>
            <person name="Lui A."/>
            <person name="MacDonald P.J.P."/>
            <person name="Mehta T."/>
            <person name="Montmayeur A."/>
            <person name="Murphy C."/>
            <person name="Neiman D."/>
            <person name="Pearson M."/>
            <person name="Priest M."/>
            <person name="Roberts A."/>
            <person name="Saif S."/>
            <person name="Shea T."/>
            <person name="Shenoy N."/>
            <person name="Sisk P."/>
            <person name="Stolte C."/>
            <person name="Sykes S."/>
            <person name="White J."/>
            <person name="Yandava C."/>
            <person name="Wortman J."/>
            <person name="Nusbaum C."/>
            <person name="Birren B."/>
        </authorList>
    </citation>
    <scope>NUCLEOTIDE SEQUENCE</scope>
    <source>
        <strain evidence="8">ERTm2</strain>
    </source>
</reference>
<dbReference type="OrthoDB" id="787137at2759"/>
<dbReference type="Proteomes" id="UP000054524">
    <property type="component" value="Unassembled WGS sequence"/>
</dbReference>
<evidence type="ECO:0000256" key="4">
    <source>
        <dbReference type="ARBA" id="ARBA00022990"/>
    </source>
</evidence>
<dbReference type="AlphaFoldDB" id="H8Z9N8"/>
<evidence type="ECO:0000256" key="5">
    <source>
        <dbReference type="PIRSR" id="PIRSR602717-51"/>
    </source>
</evidence>
<keyword evidence="10" id="KW-1185">Reference proteome</keyword>
<dbReference type="Gene3D" id="1.10.10.10">
    <property type="entry name" value="Winged helix-like DNA-binding domain superfamily/Winged helix DNA-binding domain"/>
    <property type="match status" value="1"/>
</dbReference>
<evidence type="ECO:0000256" key="3">
    <source>
        <dbReference type="ARBA" id="ARBA00022679"/>
    </source>
</evidence>
<reference evidence="9" key="2">
    <citation type="submission" date="2012-10" db="EMBL/GenBank/DDBJ databases">
        <authorList>
            <consortium name="The Broad Institute Genome Sequencing Platform"/>
            <consortium name="The Broad Institute Genome Sequencing Center for Infectious Disease"/>
            <person name="Cuomo C."/>
            <person name="Troemel E."/>
            <person name="Walker B."/>
            <person name="Young S.K."/>
            <person name="Zeng Q."/>
            <person name="Gargeya S."/>
            <person name="Fitzgerald M."/>
            <person name="Haas B."/>
            <person name="Abouelleil A."/>
            <person name="Alvarado L."/>
            <person name="Arachchi H.M."/>
            <person name="Berlin A.M."/>
            <person name="Chapman S.B."/>
            <person name="Goldberg J."/>
            <person name="Griggs A."/>
            <person name="Gujja S."/>
            <person name="Hansen M."/>
            <person name="Howarth C."/>
            <person name="Imamovic A."/>
            <person name="Larimer J."/>
            <person name="McCowan C."/>
            <person name="Murphy C."/>
            <person name="Neiman D."/>
            <person name="Pearson M."/>
            <person name="Priest M."/>
            <person name="Roberts A."/>
            <person name="Saif S."/>
            <person name="Shea T."/>
            <person name="Sisk P."/>
            <person name="Sykes S."/>
            <person name="Wortman J."/>
            <person name="Nusbaum C."/>
            <person name="Birren B."/>
        </authorList>
    </citation>
    <scope>NUCLEOTIDE SEQUENCE</scope>
    <source>
        <strain evidence="9">ERTm6</strain>
    </source>
</reference>
<dbReference type="SUPFAM" id="SSF55729">
    <property type="entry name" value="Acyl-CoA N-acyltransferases (Nat)"/>
    <property type="match status" value="1"/>
</dbReference>
<dbReference type="PANTHER" id="PTHR10615">
    <property type="entry name" value="HISTONE ACETYLTRANSFERASE"/>
    <property type="match status" value="1"/>
</dbReference>
<evidence type="ECO:0000259" key="7">
    <source>
        <dbReference type="PROSITE" id="PS51726"/>
    </source>
</evidence>
<name>H8Z9N8_NEMA1</name>
<dbReference type="Pfam" id="PF17772">
    <property type="entry name" value="zf-MYST"/>
    <property type="match status" value="1"/>
</dbReference>
<dbReference type="EC" id="2.3.1.48" evidence="2"/>
<evidence type="ECO:0000256" key="2">
    <source>
        <dbReference type="ARBA" id="ARBA00013184"/>
    </source>
</evidence>
<dbReference type="EMBL" id="AKIJ01000002">
    <property type="protein sequence ID" value="KFG26639.1"/>
    <property type="molecule type" value="Genomic_DNA"/>
</dbReference>
<evidence type="ECO:0000313" key="10">
    <source>
        <dbReference type="Proteomes" id="UP000054524"/>
    </source>
</evidence>
<dbReference type="InterPro" id="IPR040706">
    <property type="entry name" value="Zf-MYST"/>
</dbReference>
<evidence type="ECO:0000313" key="9">
    <source>
        <dbReference type="EMBL" id="KFG26639.1"/>
    </source>
</evidence>
<dbReference type="PROSITE" id="PS51726">
    <property type="entry name" value="MYST_HAT"/>
    <property type="match status" value="1"/>
</dbReference>
<reference evidence="9 10" key="3">
    <citation type="journal article" date="2014" name="Genome Announc.">
        <title>Genome Sequence of the Microsporidian Species Nematocida sp1 Strain ERTm6 (ATCC PRA-372).</title>
        <authorList>
            <person name="Bakowski M.A."/>
            <person name="Priest M."/>
            <person name="Young S."/>
            <person name="Cuomo C.A."/>
            <person name="Troemel E.R."/>
        </authorList>
    </citation>
    <scope>NUCLEOTIDE SEQUENCE [LARGE SCALE GENOMIC DNA]</scope>
    <source>
        <strain evidence="9 10">ERTm6</strain>
    </source>
</reference>
<dbReference type="Pfam" id="PF01853">
    <property type="entry name" value="MOZ_SAS"/>
    <property type="match status" value="1"/>
</dbReference>
<keyword evidence="4" id="KW-0007">Acetylation</keyword>